<gene>
    <name evidence="3" type="ORF">DWB61_03715</name>
</gene>
<organism evidence="3 4">
    <name type="scientific">Ancylomarina euxinus</name>
    <dbReference type="NCBI Taxonomy" id="2283627"/>
    <lineage>
        <taxon>Bacteria</taxon>
        <taxon>Pseudomonadati</taxon>
        <taxon>Bacteroidota</taxon>
        <taxon>Bacteroidia</taxon>
        <taxon>Marinilabiliales</taxon>
        <taxon>Marinifilaceae</taxon>
        <taxon>Ancylomarina</taxon>
    </lineage>
</organism>
<accession>A0A425Y6T2</accession>
<comment type="caution">
    <text evidence="3">The sequence shown here is derived from an EMBL/GenBank/DDBJ whole genome shotgun (WGS) entry which is preliminary data.</text>
</comment>
<dbReference type="OrthoDB" id="9792687at2"/>
<proteinExistence type="predicted"/>
<dbReference type="AlphaFoldDB" id="A0A425Y6T2"/>
<evidence type="ECO:0000256" key="1">
    <source>
        <dbReference type="SAM" id="MobiDB-lite"/>
    </source>
</evidence>
<name>A0A425Y6T2_9BACT</name>
<evidence type="ECO:0000259" key="2">
    <source>
        <dbReference type="Pfam" id="PF18818"/>
    </source>
</evidence>
<evidence type="ECO:0000313" key="4">
    <source>
        <dbReference type="Proteomes" id="UP000285794"/>
    </source>
</evidence>
<feature type="domain" description="Polyvalent protein metallopeptidase" evidence="2">
    <location>
        <begin position="225"/>
        <end position="322"/>
    </location>
</feature>
<dbReference type="SUPFAM" id="SSF52540">
    <property type="entry name" value="P-loop containing nucleoside triphosphate hydrolases"/>
    <property type="match status" value="1"/>
</dbReference>
<feature type="region of interest" description="Disordered" evidence="1">
    <location>
        <begin position="356"/>
        <end position="386"/>
    </location>
</feature>
<dbReference type="Gene3D" id="3.40.50.300">
    <property type="entry name" value="P-loop containing nucleotide triphosphate hydrolases"/>
    <property type="match status" value="1"/>
</dbReference>
<dbReference type="Pfam" id="PF18818">
    <property type="entry name" value="MPTase-PolyVal"/>
    <property type="match status" value="1"/>
</dbReference>
<dbReference type="InterPro" id="IPR041459">
    <property type="entry name" value="MPTase-PolyVal"/>
</dbReference>
<dbReference type="EMBL" id="QQWG01000002">
    <property type="protein sequence ID" value="RRG24233.1"/>
    <property type="molecule type" value="Genomic_DNA"/>
</dbReference>
<reference evidence="3 4" key="1">
    <citation type="submission" date="2018-07" db="EMBL/GenBank/DDBJ databases">
        <title>Draft genome sequence of Ancylomarina sp. M1P.</title>
        <authorList>
            <person name="Yadav S."/>
            <person name="Villanueva L."/>
            <person name="Damste J.S.S."/>
        </authorList>
    </citation>
    <scope>NUCLEOTIDE SEQUENCE [LARGE SCALE GENOMIC DNA]</scope>
    <source>
        <strain evidence="3 4">M1P</strain>
    </source>
</reference>
<feature type="compositionally biased region" description="Basic and acidic residues" evidence="1">
    <location>
        <begin position="8"/>
        <end position="23"/>
    </location>
</feature>
<dbReference type="InterPro" id="IPR027417">
    <property type="entry name" value="P-loop_NTPase"/>
</dbReference>
<keyword evidence="4" id="KW-1185">Reference proteome</keyword>
<feature type="region of interest" description="Disordered" evidence="1">
    <location>
        <begin position="1"/>
        <end position="27"/>
    </location>
</feature>
<dbReference type="RefSeq" id="WP_125029543.1">
    <property type="nucleotide sequence ID" value="NZ_JAPXVP010000002.1"/>
</dbReference>
<protein>
    <recommendedName>
        <fullName evidence="2">Polyvalent protein metallopeptidase domain-containing protein</fullName>
    </recommendedName>
</protein>
<evidence type="ECO:0000313" key="3">
    <source>
        <dbReference type="EMBL" id="RRG24233.1"/>
    </source>
</evidence>
<dbReference type="Proteomes" id="UP000285794">
    <property type="component" value="Unassembled WGS sequence"/>
</dbReference>
<sequence>MIGYIQQTKKEKQPSKKSPEKTTKPRGIKHSVLRTSEILKGLFVSSLDGWKEDKEKFKTELINDIKSFLFEKWEKPWKAGLIFDEDGKVLSGFRNISGRLYKNSTNILSMERNSSKSPYFITISALRSQGGKLIDKLKVISVLSYIPMFKDRENKTSGKPDWMLPKLHLAVNVDYCEGIKKPVIKEVAFINHELNEYVENFLQQLICKKRVPKIYHDQADQCHYKHTSFSYDKESIHMVDFKQFHQIDSYYSVLFHEITHSTKNPKRLGRGKFGTTKTLKYANEELVAEMGAMIICTELGLKYNRQNGLVYLKGWLKSTTGDIDENLLEAYGFACDAAEYLLKDIDLSKLVPKSMQDRAKESEPETQKESSPEKKKEPGTSKVKKADPIKKEQLSLFGLGNTKAISLDNWKPNTHIIPLKTDLGKFIGGYERNRFAMVLRGEKGAGKTRLLSQAINLFATQGLKCLFKSLEVSPESELFGSYTNYIESKNKNHVFVDADTSLETLEKQCKIYDCIAIDSWGKLSGVDQGDFGRLVEKYPKVIWLVIFQSTTSGTARGGIMSEYDSSLVVQVAKGGNAVCEKNRYNSCDLTYNVFTKKLIKDENIKK</sequence>